<dbReference type="SMART" id="SM00248">
    <property type="entry name" value="ANK"/>
    <property type="match status" value="7"/>
</dbReference>
<sequence length="853" mass="90611">MSKPFSLALSVQLRDIAELVREEDNLRWAELRSSRNQPEEILKALRRSQDVQRKKPTRESMGGKAPLSKFGVDIEAVDNDGKTALHRAAMFSDTDKVAWLLDRGLNLEAQDNQGDTPLHYAVFYTQRAVVLLLLSKGAHVAAMNKEGWTPLHVAAGHSSSQAHTIIEDLAHGGADLEATDREGRTPLLFALEGHRKDAIDALLHAGARTDAKDGKGRSALHLAVGCSSKMAEKFLGLSPGLLEALDARGRNPLHYAAAKGVKATTLVLLKAGAAPDKVDGLGNTPMHIAEREGNDKVVDLLLEWLPAKEPTPEPEAHPIEPDAGSEGDDVESAAQSPAQGEAALPSNPVTPARGLTAAAPCASPALEAAYDRSITRAQKIQMESLQRQLKELESVVADRNALQRQVMSITAAHEAETRQLHAEKAGLQVALQAAEEGAAGLRLRVSEAGRRLADMAELRAHDAALQRRVEELARDQQARAALEAKIGKQQEEVSSFARRLAELREQLKDARAEQKADAAAYANTLQTQQVRISALQQANGALMAEAAKAHACPGEPSALGKSIQSAIALLQDSPVLRERSQNSSNIRRPSSAPGQPQATGVPASSKASEKTPPPKRPTPAKPVVKRIGGGYSMKAAISAQPAMPKMSPLSKQTRPDQRLPARSPAHAQSAAPAQGCPAEEGGAEAACPAGRADEDCLEAAAPVKDTGNPELPPASPQPRPGGAEASEDRERGTEQAPPKAPPHSFLPNLQPGRQSAAARRGQVLAGPLTRASTPQSRTQVLMKENARVGPPPMQALMKTPEHASKVSALVMSARRLAARTRSPQVAPSASKSLADSFSSPLLAEDSQECRDSM</sequence>
<evidence type="ECO:0000256" key="4">
    <source>
        <dbReference type="SAM" id="Coils"/>
    </source>
</evidence>
<comment type="caution">
    <text evidence="6">The sequence shown here is derived from an EMBL/GenBank/DDBJ whole genome shotgun (WGS) entry which is preliminary data.</text>
</comment>
<evidence type="ECO:0000256" key="5">
    <source>
        <dbReference type="SAM" id="MobiDB-lite"/>
    </source>
</evidence>
<dbReference type="Gene3D" id="1.25.40.20">
    <property type="entry name" value="Ankyrin repeat-containing domain"/>
    <property type="match status" value="3"/>
</dbReference>
<feature type="coiled-coil region" evidence="4">
    <location>
        <begin position="455"/>
        <end position="524"/>
    </location>
</feature>
<organism evidence="6 7">
    <name type="scientific">Coccomyxa viridis</name>
    <dbReference type="NCBI Taxonomy" id="1274662"/>
    <lineage>
        <taxon>Eukaryota</taxon>
        <taxon>Viridiplantae</taxon>
        <taxon>Chlorophyta</taxon>
        <taxon>core chlorophytes</taxon>
        <taxon>Trebouxiophyceae</taxon>
        <taxon>Trebouxiophyceae incertae sedis</taxon>
        <taxon>Coccomyxaceae</taxon>
        <taxon>Coccomyxa</taxon>
    </lineage>
</organism>
<feature type="compositionally biased region" description="Low complexity" evidence="5">
    <location>
        <begin position="827"/>
        <end position="841"/>
    </location>
</feature>
<evidence type="ECO:0000256" key="2">
    <source>
        <dbReference type="ARBA" id="ARBA00023043"/>
    </source>
</evidence>
<dbReference type="InterPro" id="IPR036770">
    <property type="entry name" value="Ankyrin_rpt-contain_sf"/>
</dbReference>
<feature type="coiled-coil region" evidence="4">
    <location>
        <begin position="375"/>
        <end position="405"/>
    </location>
</feature>
<feature type="region of interest" description="Disordered" evidence="5">
    <location>
        <begin position="816"/>
        <end position="853"/>
    </location>
</feature>
<dbReference type="Proteomes" id="UP001314263">
    <property type="component" value="Unassembled WGS sequence"/>
</dbReference>
<dbReference type="AlphaFoldDB" id="A0AAV1I7S9"/>
<keyword evidence="1" id="KW-0677">Repeat</keyword>
<evidence type="ECO:0000256" key="1">
    <source>
        <dbReference type="ARBA" id="ARBA00022737"/>
    </source>
</evidence>
<dbReference type="Pfam" id="PF12796">
    <property type="entry name" value="Ank_2"/>
    <property type="match status" value="2"/>
</dbReference>
<dbReference type="InterPro" id="IPR002110">
    <property type="entry name" value="Ankyrin_rpt"/>
</dbReference>
<keyword evidence="7" id="KW-1185">Reference proteome</keyword>
<dbReference type="EMBL" id="CAUYUE010000008">
    <property type="protein sequence ID" value="CAK0783408.1"/>
    <property type="molecule type" value="Genomic_DNA"/>
</dbReference>
<evidence type="ECO:0000313" key="6">
    <source>
        <dbReference type="EMBL" id="CAK0783408.1"/>
    </source>
</evidence>
<feature type="compositionally biased region" description="Pro residues" evidence="5">
    <location>
        <begin position="710"/>
        <end position="719"/>
    </location>
</feature>
<feature type="repeat" description="ANK" evidence="3">
    <location>
        <begin position="281"/>
        <end position="303"/>
    </location>
</feature>
<dbReference type="PROSITE" id="PS50088">
    <property type="entry name" value="ANK_REPEAT"/>
    <property type="match status" value="6"/>
</dbReference>
<name>A0AAV1I7S9_9CHLO</name>
<dbReference type="PANTHER" id="PTHR24198">
    <property type="entry name" value="ANKYRIN REPEAT AND PROTEIN KINASE DOMAIN-CONTAINING PROTEIN"/>
    <property type="match status" value="1"/>
</dbReference>
<feature type="compositionally biased region" description="Polar residues" evidence="5">
    <location>
        <begin position="770"/>
        <end position="779"/>
    </location>
</feature>
<feature type="repeat" description="ANK" evidence="3">
    <location>
        <begin position="113"/>
        <end position="145"/>
    </location>
</feature>
<proteinExistence type="predicted"/>
<accession>A0AAV1I7S9</accession>
<feature type="compositionally biased region" description="Basic and acidic residues" evidence="5">
    <location>
        <begin position="310"/>
        <end position="320"/>
    </location>
</feature>
<feature type="region of interest" description="Disordered" evidence="5">
    <location>
        <begin position="307"/>
        <end position="351"/>
    </location>
</feature>
<dbReference type="PROSITE" id="PS50297">
    <property type="entry name" value="ANK_REP_REGION"/>
    <property type="match status" value="6"/>
</dbReference>
<gene>
    <name evidence="6" type="ORF">CVIRNUC_006607</name>
</gene>
<feature type="region of interest" description="Disordered" evidence="5">
    <location>
        <begin position="574"/>
        <end position="779"/>
    </location>
</feature>
<keyword evidence="4" id="KW-0175">Coiled coil</keyword>
<dbReference type="Pfam" id="PF00023">
    <property type="entry name" value="Ank"/>
    <property type="match status" value="1"/>
</dbReference>
<feature type="repeat" description="ANK" evidence="3">
    <location>
        <begin position="80"/>
        <end position="112"/>
    </location>
</feature>
<dbReference type="PANTHER" id="PTHR24198:SF165">
    <property type="entry name" value="ANKYRIN REPEAT-CONTAINING PROTEIN-RELATED"/>
    <property type="match status" value="1"/>
</dbReference>
<feature type="repeat" description="ANK" evidence="3">
    <location>
        <begin position="146"/>
        <end position="181"/>
    </location>
</feature>
<reference evidence="6 7" key="1">
    <citation type="submission" date="2023-10" db="EMBL/GenBank/DDBJ databases">
        <authorList>
            <person name="Maclean D."/>
            <person name="Macfadyen A."/>
        </authorList>
    </citation>
    <scope>NUCLEOTIDE SEQUENCE [LARGE SCALE GENOMIC DNA]</scope>
</reference>
<keyword evidence="2 3" id="KW-0040">ANK repeat</keyword>
<feature type="compositionally biased region" description="Low complexity" evidence="5">
    <location>
        <begin position="660"/>
        <end position="690"/>
    </location>
</feature>
<dbReference type="SUPFAM" id="SSF48403">
    <property type="entry name" value="Ankyrin repeat"/>
    <property type="match status" value="1"/>
</dbReference>
<evidence type="ECO:0000256" key="3">
    <source>
        <dbReference type="PROSITE-ProRule" id="PRU00023"/>
    </source>
</evidence>
<evidence type="ECO:0000313" key="7">
    <source>
        <dbReference type="Proteomes" id="UP001314263"/>
    </source>
</evidence>
<feature type="repeat" description="ANK" evidence="3">
    <location>
        <begin position="248"/>
        <end position="280"/>
    </location>
</feature>
<protein>
    <submittedName>
        <fullName evidence="6">Uncharacterized protein</fullName>
    </submittedName>
</protein>
<feature type="compositionally biased region" description="Polar residues" evidence="5">
    <location>
        <begin position="581"/>
        <end position="598"/>
    </location>
</feature>
<feature type="repeat" description="ANK" evidence="3">
    <location>
        <begin position="182"/>
        <end position="214"/>
    </location>
</feature>